<dbReference type="InterPro" id="IPR014721">
    <property type="entry name" value="Ribsml_uS5_D2-typ_fold_subgr"/>
</dbReference>
<dbReference type="PROSITE" id="PS00301">
    <property type="entry name" value="G_TR_1"/>
    <property type="match status" value="1"/>
</dbReference>
<dbReference type="Proteomes" id="UP000002945">
    <property type="component" value="Unassembled WGS sequence"/>
</dbReference>
<keyword evidence="4 7" id="KW-0648">Protein biosynthesis</keyword>
<dbReference type="Gene3D" id="3.40.50.300">
    <property type="entry name" value="P-loop containing nucleotide triphosphate hydrolases"/>
    <property type="match status" value="1"/>
</dbReference>
<feature type="domain" description="Tr-type G" evidence="9">
    <location>
        <begin position="5"/>
        <end position="284"/>
    </location>
</feature>
<dbReference type="SUPFAM" id="SSF54980">
    <property type="entry name" value="EF-G C-terminal domain-like"/>
    <property type="match status" value="2"/>
</dbReference>
<dbReference type="eggNOG" id="COG0480">
    <property type="taxonomic scope" value="Bacteria"/>
</dbReference>
<organism evidence="10 11">
    <name type="scientific">Kordia algicida OT-1</name>
    <dbReference type="NCBI Taxonomy" id="391587"/>
    <lineage>
        <taxon>Bacteria</taxon>
        <taxon>Pseudomonadati</taxon>
        <taxon>Bacteroidota</taxon>
        <taxon>Flavobacteriia</taxon>
        <taxon>Flavobacteriales</taxon>
        <taxon>Flavobacteriaceae</taxon>
        <taxon>Kordia</taxon>
    </lineage>
</organism>
<dbReference type="SUPFAM" id="SSF50447">
    <property type="entry name" value="Translation proteins"/>
    <property type="match status" value="1"/>
</dbReference>
<dbReference type="NCBIfam" id="NF009381">
    <property type="entry name" value="PRK12740.1-5"/>
    <property type="match status" value="1"/>
</dbReference>
<dbReference type="NCBIfam" id="TIGR00231">
    <property type="entry name" value="small_GTP"/>
    <property type="match status" value="1"/>
</dbReference>
<dbReference type="NCBIfam" id="TIGR00484">
    <property type="entry name" value="EF-G"/>
    <property type="match status" value="1"/>
</dbReference>
<dbReference type="HAMAP" id="MF_00054_B">
    <property type="entry name" value="EF_G_EF_2_B"/>
    <property type="match status" value="1"/>
</dbReference>
<dbReference type="CDD" id="cd16262">
    <property type="entry name" value="EFG_III"/>
    <property type="match status" value="1"/>
</dbReference>
<accession>A9E504</accession>
<dbReference type="InterPro" id="IPR000795">
    <property type="entry name" value="T_Tr_GTP-bd_dom"/>
</dbReference>
<evidence type="ECO:0000256" key="3">
    <source>
        <dbReference type="ARBA" id="ARBA00022768"/>
    </source>
</evidence>
<reference evidence="10 11" key="1">
    <citation type="journal article" date="2011" name="J. Bacteriol.">
        <title>Genome sequence of the algicidal bacterium Kordia algicida OT-1.</title>
        <authorList>
            <person name="Lee H.S."/>
            <person name="Kang S.G."/>
            <person name="Kwon K.K."/>
            <person name="Lee J.H."/>
            <person name="Kim S.J."/>
        </authorList>
    </citation>
    <scope>NUCLEOTIDE SEQUENCE [LARGE SCALE GENOMIC DNA]</scope>
    <source>
        <strain evidence="10 11">OT-1</strain>
    </source>
</reference>
<dbReference type="PROSITE" id="PS51722">
    <property type="entry name" value="G_TR_2"/>
    <property type="match status" value="1"/>
</dbReference>
<evidence type="ECO:0000259" key="9">
    <source>
        <dbReference type="PROSITE" id="PS51722"/>
    </source>
</evidence>
<dbReference type="Gene3D" id="3.30.70.870">
    <property type="entry name" value="Elongation Factor G (Translational Gtpase), domain 3"/>
    <property type="match status" value="1"/>
</dbReference>
<dbReference type="InterPro" id="IPR031157">
    <property type="entry name" value="G_TR_CS"/>
</dbReference>
<dbReference type="InterPro" id="IPR020568">
    <property type="entry name" value="Ribosomal_Su5_D2-typ_SF"/>
</dbReference>
<gene>
    <name evidence="7" type="primary">fusA</name>
    <name evidence="10" type="ORF">KAOT1_06607</name>
</gene>
<dbReference type="EMBL" id="ABIB01000010">
    <property type="protein sequence ID" value="EDP95133.1"/>
    <property type="molecule type" value="Genomic_DNA"/>
</dbReference>
<dbReference type="Gene3D" id="3.30.230.10">
    <property type="match status" value="1"/>
</dbReference>
<evidence type="ECO:0000256" key="8">
    <source>
        <dbReference type="NCBIfam" id="TIGR00484"/>
    </source>
</evidence>
<protein>
    <recommendedName>
        <fullName evidence="7 8">Elongation factor G</fullName>
        <shortName evidence="7">EF-G</shortName>
    </recommendedName>
</protein>
<dbReference type="InterPro" id="IPR005225">
    <property type="entry name" value="Small_GTP-bd"/>
</dbReference>
<dbReference type="Pfam" id="PF00679">
    <property type="entry name" value="EFG_C"/>
    <property type="match status" value="1"/>
</dbReference>
<evidence type="ECO:0000313" key="11">
    <source>
        <dbReference type="Proteomes" id="UP000002945"/>
    </source>
</evidence>
<dbReference type="InterPro" id="IPR000640">
    <property type="entry name" value="EFG_V-like"/>
</dbReference>
<dbReference type="AlphaFoldDB" id="A9E504"/>
<dbReference type="InterPro" id="IPR005517">
    <property type="entry name" value="Transl_elong_EFG/EF2_IV"/>
</dbReference>
<comment type="caution">
    <text evidence="10">The sequence shown here is derived from an EMBL/GenBank/DDBJ whole genome shotgun (WGS) entry which is preliminary data.</text>
</comment>
<dbReference type="GO" id="GO:0003746">
    <property type="term" value="F:translation elongation factor activity"/>
    <property type="evidence" value="ECO:0007669"/>
    <property type="project" value="UniProtKB-UniRule"/>
</dbReference>
<dbReference type="InterPro" id="IPR027417">
    <property type="entry name" value="P-loop_NTPase"/>
</dbReference>
<dbReference type="FunFam" id="3.40.50.300:FF:000029">
    <property type="entry name" value="Elongation factor G"/>
    <property type="match status" value="1"/>
</dbReference>
<comment type="subcellular location">
    <subcellularLocation>
        <location evidence="7">Cytoplasm</location>
    </subcellularLocation>
</comment>
<dbReference type="Gene3D" id="3.30.70.240">
    <property type="match status" value="1"/>
</dbReference>
<dbReference type="Pfam" id="PF00009">
    <property type="entry name" value="GTP_EFTU"/>
    <property type="match status" value="1"/>
</dbReference>
<dbReference type="CDD" id="cd03713">
    <property type="entry name" value="EFG_mtEFG_C"/>
    <property type="match status" value="1"/>
</dbReference>
<dbReference type="GO" id="GO:0005525">
    <property type="term" value="F:GTP binding"/>
    <property type="evidence" value="ECO:0007669"/>
    <property type="project" value="UniProtKB-UniRule"/>
</dbReference>
<keyword evidence="3 7" id="KW-0251">Elongation factor</keyword>
<keyword evidence="2 7" id="KW-0547">Nucleotide-binding</keyword>
<dbReference type="InterPro" id="IPR004540">
    <property type="entry name" value="Transl_elong_EFG/EF2"/>
</dbReference>
<dbReference type="GO" id="GO:0032790">
    <property type="term" value="P:ribosome disassembly"/>
    <property type="evidence" value="ECO:0007669"/>
    <property type="project" value="TreeGrafter"/>
</dbReference>
<dbReference type="FunFam" id="2.40.30.10:FF:000006">
    <property type="entry name" value="Elongation factor G"/>
    <property type="match status" value="1"/>
</dbReference>
<dbReference type="GO" id="GO:0005737">
    <property type="term" value="C:cytoplasm"/>
    <property type="evidence" value="ECO:0007669"/>
    <property type="project" value="UniProtKB-SubCell"/>
</dbReference>
<evidence type="ECO:0000256" key="2">
    <source>
        <dbReference type="ARBA" id="ARBA00022741"/>
    </source>
</evidence>
<dbReference type="InterPro" id="IPR009000">
    <property type="entry name" value="Transl_B-barrel_sf"/>
</dbReference>
<dbReference type="STRING" id="391587.KAOT1_06607"/>
<dbReference type="InterPro" id="IPR035647">
    <property type="entry name" value="EFG_III/V"/>
</dbReference>
<dbReference type="Pfam" id="PF03764">
    <property type="entry name" value="EFG_IV"/>
    <property type="match status" value="1"/>
</dbReference>
<evidence type="ECO:0000256" key="1">
    <source>
        <dbReference type="ARBA" id="ARBA00005870"/>
    </source>
</evidence>
<dbReference type="FunFam" id="3.30.70.870:FF:000001">
    <property type="entry name" value="Elongation factor G"/>
    <property type="match status" value="1"/>
</dbReference>
<dbReference type="GO" id="GO:0003924">
    <property type="term" value="F:GTPase activity"/>
    <property type="evidence" value="ECO:0007669"/>
    <property type="project" value="InterPro"/>
</dbReference>
<dbReference type="InterPro" id="IPR035649">
    <property type="entry name" value="EFG_V"/>
</dbReference>
<dbReference type="SUPFAM" id="SSF54211">
    <property type="entry name" value="Ribosomal protein S5 domain 2-like"/>
    <property type="match status" value="1"/>
</dbReference>
<evidence type="ECO:0000256" key="4">
    <source>
        <dbReference type="ARBA" id="ARBA00022917"/>
    </source>
</evidence>
<dbReference type="Gene3D" id="2.40.30.10">
    <property type="entry name" value="Translation factors"/>
    <property type="match status" value="1"/>
</dbReference>
<dbReference type="PANTHER" id="PTHR43261">
    <property type="entry name" value="TRANSLATION ELONGATION FACTOR G-RELATED"/>
    <property type="match status" value="1"/>
</dbReference>
<name>A9E504_9FLAO</name>
<sequence length="690" mass="76476">MKQIKDIRNIGIIAHVDAGKTTTTERILYYTGTIHKPGNIDDGNTVTDSDVQEASRGITISSSAISANWKYNEKMYQINIIDTPGHIDFAIEVERSLRILDGAVALFCASSGVESQSETVWSQSERYGIPKIGFINKMDRIGADYFKVLSQIEEEFGATTLPIQIPIGDADDFKGIINLLEMKAMYWNADDFGKTSTQTEIPENLIELAKKWRNILIERIANFDDAIMEKYLDDKAIGVDELHDSIRTITLERKAVPMLCGSAYKYIGVQPLLDAVANYLPKPQDIKTVEGVDLITDKTATLQCTTDEQLSAFVFKVIVDKYVGKLAMVRLYSGSINVGEQVVNSRTDAKNRVSRILSIQADKFTELTQANAGDIVALIGLKDVKTGDTLCELEKPFALESIAISEAVISLAIEPVSKNDEKNFGDALAKLLDEDPSLRASYDNQTGQTLLHGMGELHLEVRIEKLKSEYKIDVNKGNPKVSYREQLTSSATHTELLKKQTGGSGHFAQITFTIAPRTDDEKGLLFENEIKGGVLTKEYINAVEKGFREAMKSGVLLDYPIEAMKVTLLDGKMHDEDSNAVDFETVAKSAFRNAAKQANPVLLEPIMDAEINCPEDYLGNVTSDINKRRGMIISIKENGNRRKVTAEIPLLQTFGYISSLRTLTSGKGSVTLKLKNYKRVPEDILQQLVC</sequence>
<dbReference type="OrthoDB" id="9801591at2"/>
<dbReference type="FunFam" id="3.30.70.240:FF:000001">
    <property type="entry name" value="Elongation factor G"/>
    <property type="match status" value="1"/>
</dbReference>
<proteinExistence type="inferred from homology"/>
<dbReference type="SUPFAM" id="SSF52540">
    <property type="entry name" value="P-loop containing nucleoside triphosphate hydrolases"/>
    <property type="match status" value="1"/>
</dbReference>
<comment type="similarity">
    <text evidence="1 7">Belongs to the TRAFAC class translation factor GTPase superfamily. Classic translation factor GTPase family. EF-G/EF-2 subfamily.</text>
</comment>
<dbReference type="CDD" id="cd01886">
    <property type="entry name" value="EF-G"/>
    <property type="match status" value="1"/>
</dbReference>
<feature type="binding site" evidence="7">
    <location>
        <begin position="82"/>
        <end position="86"/>
    </location>
    <ligand>
        <name>GTP</name>
        <dbReference type="ChEBI" id="CHEBI:37565"/>
    </ligand>
</feature>
<keyword evidence="11" id="KW-1185">Reference proteome</keyword>
<feature type="binding site" evidence="7">
    <location>
        <begin position="14"/>
        <end position="21"/>
    </location>
    <ligand>
        <name>GTP</name>
        <dbReference type="ChEBI" id="CHEBI:37565"/>
    </ligand>
</feature>
<dbReference type="CDD" id="cd04088">
    <property type="entry name" value="EFG_mtEFG_II"/>
    <property type="match status" value="1"/>
</dbReference>
<dbReference type="RefSeq" id="WP_007093890.1">
    <property type="nucleotide sequence ID" value="NZ_CP142125.1"/>
</dbReference>
<keyword evidence="5 7" id="KW-0342">GTP-binding</keyword>
<evidence type="ECO:0000256" key="7">
    <source>
        <dbReference type="HAMAP-Rule" id="MF_00054"/>
    </source>
</evidence>
<evidence type="ECO:0000256" key="6">
    <source>
        <dbReference type="ARBA" id="ARBA00024731"/>
    </source>
</evidence>
<comment type="function">
    <text evidence="6 7">Catalyzes the GTP-dependent ribosomal translocation step during translation elongation. During this step, the ribosome changes from the pre-translocational (PRE) to the post-translocational (POST) state as the newly formed A-site-bound peptidyl-tRNA and P-site-bound deacylated tRNA move to the P and E sites, respectively. Catalyzes the coordinated movement of the two tRNA molecules, the mRNA and conformational changes in the ribosome.</text>
</comment>
<keyword evidence="7" id="KW-0963">Cytoplasm</keyword>
<dbReference type="InterPro" id="IPR041095">
    <property type="entry name" value="EFG_II"/>
</dbReference>
<evidence type="ECO:0000256" key="5">
    <source>
        <dbReference type="ARBA" id="ARBA00023134"/>
    </source>
</evidence>
<dbReference type="PRINTS" id="PR00315">
    <property type="entry name" value="ELONGATNFCT"/>
</dbReference>
<dbReference type="SMART" id="SM00889">
    <property type="entry name" value="EFG_IV"/>
    <property type="match status" value="1"/>
</dbReference>
<dbReference type="HOGENOM" id="CLU_002794_4_1_10"/>
<evidence type="ECO:0000313" key="10">
    <source>
        <dbReference type="EMBL" id="EDP95133.1"/>
    </source>
</evidence>
<dbReference type="SMART" id="SM00838">
    <property type="entry name" value="EFG_C"/>
    <property type="match status" value="1"/>
</dbReference>
<feature type="binding site" evidence="7">
    <location>
        <begin position="136"/>
        <end position="139"/>
    </location>
    <ligand>
        <name>GTP</name>
        <dbReference type="ChEBI" id="CHEBI:37565"/>
    </ligand>
</feature>
<dbReference type="Pfam" id="PF22042">
    <property type="entry name" value="EF-G_D2"/>
    <property type="match status" value="1"/>
</dbReference>
<dbReference type="InterPro" id="IPR053905">
    <property type="entry name" value="EF-G-like_DII"/>
</dbReference>
<dbReference type="Pfam" id="PF14492">
    <property type="entry name" value="EFG_III"/>
    <property type="match status" value="1"/>
</dbReference>
<dbReference type="InterPro" id="IPR009022">
    <property type="entry name" value="EFG_III"/>
</dbReference>
<dbReference type="PANTHER" id="PTHR43261:SF1">
    <property type="entry name" value="RIBOSOME-RELEASING FACTOR 2, MITOCHONDRIAL"/>
    <property type="match status" value="1"/>
</dbReference>